<dbReference type="AlphaFoldDB" id="A0A9X4MET0"/>
<reference evidence="3" key="1">
    <citation type="submission" date="2019-05" db="EMBL/GenBank/DDBJ databases">
        <title>Whole genome sequencing of Pseudanabaena catenata USMAC16.</title>
        <authorList>
            <person name="Khan Z."/>
            <person name="Omar W.M."/>
            <person name="Convey P."/>
            <person name="Merican F."/>
            <person name="Najimudin N."/>
        </authorList>
    </citation>
    <scope>NUCLEOTIDE SEQUENCE</scope>
    <source>
        <strain evidence="3">USMAC16</strain>
    </source>
</reference>
<dbReference type="Proteomes" id="UP001152872">
    <property type="component" value="Unassembled WGS sequence"/>
</dbReference>
<protein>
    <submittedName>
        <fullName evidence="3">Uncharacterized protein</fullName>
    </submittedName>
</protein>
<evidence type="ECO:0000256" key="1">
    <source>
        <dbReference type="SAM" id="MobiDB-lite"/>
    </source>
</evidence>
<comment type="caution">
    <text evidence="3">The sequence shown here is derived from an EMBL/GenBank/DDBJ whole genome shotgun (WGS) entry which is preliminary data.</text>
</comment>
<accession>A0A9X4MET0</accession>
<gene>
    <name evidence="3" type="ORF">FEV09_18305</name>
</gene>
<proteinExistence type="predicted"/>
<evidence type="ECO:0000313" key="3">
    <source>
        <dbReference type="EMBL" id="MDG3496496.1"/>
    </source>
</evidence>
<keyword evidence="2" id="KW-0472">Membrane</keyword>
<feature type="compositionally biased region" description="Basic and acidic residues" evidence="1">
    <location>
        <begin position="23"/>
        <end position="52"/>
    </location>
</feature>
<feature type="transmembrane region" description="Helical" evidence="2">
    <location>
        <begin position="193"/>
        <end position="214"/>
    </location>
</feature>
<dbReference type="RefSeq" id="WP_009628676.1">
    <property type="nucleotide sequence ID" value="NZ_VBTY01000191.1"/>
</dbReference>
<keyword evidence="2" id="KW-1133">Transmembrane helix</keyword>
<evidence type="ECO:0000313" key="4">
    <source>
        <dbReference type="Proteomes" id="UP001152872"/>
    </source>
</evidence>
<organism evidence="3 4">
    <name type="scientific">Pseudanabaena catenata USMAC16</name>
    <dbReference type="NCBI Taxonomy" id="1855837"/>
    <lineage>
        <taxon>Bacteria</taxon>
        <taxon>Bacillati</taxon>
        <taxon>Cyanobacteriota</taxon>
        <taxon>Cyanophyceae</taxon>
        <taxon>Pseudanabaenales</taxon>
        <taxon>Pseudanabaenaceae</taxon>
        <taxon>Pseudanabaena</taxon>
    </lineage>
</organism>
<keyword evidence="4" id="KW-1185">Reference proteome</keyword>
<keyword evidence="2" id="KW-0812">Transmembrane</keyword>
<feature type="region of interest" description="Disordered" evidence="1">
    <location>
        <begin position="1"/>
        <end position="52"/>
    </location>
</feature>
<name>A0A9X4MET0_9CYAN</name>
<feature type="transmembrane region" description="Helical" evidence="2">
    <location>
        <begin position="86"/>
        <end position="111"/>
    </location>
</feature>
<feature type="transmembrane region" description="Helical" evidence="2">
    <location>
        <begin position="142"/>
        <end position="159"/>
    </location>
</feature>
<feature type="transmembrane region" description="Helical" evidence="2">
    <location>
        <begin position="165"/>
        <end position="186"/>
    </location>
</feature>
<sequence>MADNPENLEKQKKNAEQSQGHSQDSDGAAKSDSSKSDSSKSDSSKSDSSKSDRFKRFNLPRVGFPKFDSSQFRLPKPKLPFKKINFLGLWLGIILISYVCMGYFLAVLMTIPAHKNLAIAGFTIVGLFPIITAFADYALMKWGYLISGLLIVGGLVFVIRLKFYLSVVAIVVWVGLTAIAFVGEVLTKKRKFWIAIVILTIPCLIGLGLGYQLWKLATSWS</sequence>
<dbReference type="EMBL" id="VBTY01000191">
    <property type="protein sequence ID" value="MDG3496496.1"/>
    <property type="molecule type" value="Genomic_DNA"/>
</dbReference>
<feature type="transmembrane region" description="Helical" evidence="2">
    <location>
        <begin position="117"/>
        <end position="135"/>
    </location>
</feature>
<evidence type="ECO:0000256" key="2">
    <source>
        <dbReference type="SAM" id="Phobius"/>
    </source>
</evidence>